<feature type="chain" id="PRO_5022863909" description="RING-type domain-containing protein" evidence="2">
    <location>
        <begin position="20"/>
        <end position="208"/>
    </location>
</feature>
<evidence type="ECO:0000259" key="3">
    <source>
        <dbReference type="PROSITE" id="PS50089"/>
    </source>
</evidence>
<reference evidence="4 5" key="1">
    <citation type="submission" date="2019-05" db="EMBL/GenBank/DDBJ databases">
        <title>Emergence of the Ug99 lineage of the wheat stem rust pathogen through somatic hybridization.</title>
        <authorList>
            <person name="Li F."/>
            <person name="Upadhyaya N.M."/>
            <person name="Sperschneider J."/>
            <person name="Matny O."/>
            <person name="Nguyen-Phuc H."/>
            <person name="Mago R."/>
            <person name="Raley C."/>
            <person name="Miller M.E."/>
            <person name="Silverstein K.A.T."/>
            <person name="Henningsen E."/>
            <person name="Hirsch C.D."/>
            <person name="Visser B."/>
            <person name="Pretorius Z.A."/>
            <person name="Steffenson B.J."/>
            <person name="Schwessinger B."/>
            <person name="Dodds P.N."/>
            <person name="Figueroa M."/>
        </authorList>
    </citation>
    <scope>NUCLEOTIDE SEQUENCE [LARGE SCALE GENOMIC DNA]</scope>
    <source>
        <strain evidence="4 5">Ug99</strain>
    </source>
</reference>
<dbReference type="InterPro" id="IPR001841">
    <property type="entry name" value="Znf_RING"/>
</dbReference>
<dbReference type="PROSITE" id="PS50089">
    <property type="entry name" value="ZF_RING_2"/>
    <property type="match status" value="1"/>
</dbReference>
<evidence type="ECO:0000313" key="5">
    <source>
        <dbReference type="Proteomes" id="UP000325313"/>
    </source>
</evidence>
<evidence type="ECO:0000256" key="1">
    <source>
        <dbReference type="PROSITE-ProRule" id="PRU00175"/>
    </source>
</evidence>
<dbReference type="AlphaFoldDB" id="A0A5B0SA20"/>
<dbReference type="SUPFAM" id="SSF57850">
    <property type="entry name" value="RING/U-box"/>
    <property type="match status" value="1"/>
</dbReference>
<feature type="signal peptide" evidence="2">
    <location>
        <begin position="1"/>
        <end position="19"/>
    </location>
</feature>
<evidence type="ECO:0000256" key="2">
    <source>
        <dbReference type="SAM" id="SignalP"/>
    </source>
</evidence>
<gene>
    <name evidence="4" type="ORF">PGTUg99_033625</name>
</gene>
<evidence type="ECO:0000313" key="4">
    <source>
        <dbReference type="EMBL" id="KAA1133963.1"/>
    </source>
</evidence>
<dbReference type="EMBL" id="VDEP01000070">
    <property type="protein sequence ID" value="KAA1133963.1"/>
    <property type="molecule type" value="Genomic_DNA"/>
</dbReference>
<comment type="caution">
    <text evidence="4">The sequence shown here is derived from an EMBL/GenBank/DDBJ whole genome shotgun (WGS) entry which is preliminary data.</text>
</comment>
<keyword evidence="2" id="KW-0732">Signal</keyword>
<dbReference type="GO" id="GO:0008270">
    <property type="term" value="F:zinc ion binding"/>
    <property type="evidence" value="ECO:0007669"/>
    <property type="project" value="UniProtKB-KW"/>
</dbReference>
<organism evidence="4 5">
    <name type="scientific">Puccinia graminis f. sp. tritici</name>
    <dbReference type="NCBI Taxonomy" id="56615"/>
    <lineage>
        <taxon>Eukaryota</taxon>
        <taxon>Fungi</taxon>
        <taxon>Dikarya</taxon>
        <taxon>Basidiomycota</taxon>
        <taxon>Pucciniomycotina</taxon>
        <taxon>Pucciniomycetes</taxon>
        <taxon>Pucciniales</taxon>
        <taxon>Pucciniaceae</taxon>
        <taxon>Puccinia</taxon>
    </lineage>
</organism>
<dbReference type="Proteomes" id="UP000325313">
    <property type="component" value="Unassembled WGS sequence"/>
</dbReference>
<sequence>MFINLIGFLIFQSVAQLTARTAVDLVGKLDKTNHPMDANAISASNSVISSSNMGPLPESNTLHCHSKRGLKCEKCGTSVKQSESASTWDCRHIYHSGCAEKLVKEGEKNCLICKAEFLGGFPPWYLPQNSNSGGSVYRSESTQQAPPHVQIWYFRPPSPGRYPQPSHGTPDYSQPQHDTLGYPDSYEYHPQALEAFGSITPQPRHHNY</sequence>
<keyword evidence="1" id="KW-0479">Metal-binding</keyword>
<feature type="domain" description="RING-type" evidence="3">
    <location>
        <begin position="72"/>
        <end position="114"/>
    </location>
</feature>
<proteinExistence type="predicted"/>
<keyword evidence="1" id="KW-0863">Zinc-finger</keyword>
<accession>A0A5B0SA20</accession>
<dbReference type="InterPro" id="IPR013083">
    <property type="entry name" value="Znf_RING/FYVE/PHD"/>
</dbReference>
<protein>
    <recommendedName>
        <fullName evidence="3">RING-type domain-containing protein</fullName>
    </recommendedName>
</protein>
<name>A0A5B0SA20_PUCGR</name>
<keyword evidence="1" id="KW-0862">Zinc</keyword>
<dbReference type="Gene3D" id="3.30.40.10">
    <property type="entry name" value="Zinc/RING finger domain, C3HC4 (zinc finger)"/>
    <property type="match status" value="1"/>
</dbReference>